<dbReference type="EMBL" id="NHYE01005319">
    <property type="protein sequence ID" value="PPQ74714.1"/>
    <property type="molecule type" value="Genomic_DNA"/>
</dbReference>
<evidence type="ECO:0000313" key="2">
    <source>
        <dbReference type="EMBL" id="PPQ74714.1"/>
    </source>
</evidence>
<dbReference type="OrthoDB" id="440781at2759"/>
<dbReference type="AlphaFoldDB" id="A0A409W879"/>
<proteinExistence type="predicted"/>
<dbReference type="Gene3D" id="3.10.20.90">
    <property type="entry name" value="Phosphatidylinositol 3-kinase Catalytic Subunit, Chain A, domain 1"/>
    <property type="match status" value="1"/>
</dbReference>
<reference evidence="2 3" key="1">
    <citation type="journal article" date="2018" name="Evol. Lett.">
        <title>Horizontal gene cluster transfer increased hallucinogenic mushroom diversity.</title>
        <authorList>
            <person name="Reynolds H.T."/>
            <person name="Vijayakumar V."/>
            <person name="Gluck-Thaler E."/>
            <person name="Korotkin H.B."/>
            <person name="Matheny P.B."/>
            <person name="Slot J.C."/>
        </authorList>
    </citation>
    <scope>NUCLEOTIDE SEQUENCE [LARGE SCALE GENOMIC DNA]</scope>
    <source>
        <strain evidence="2 3">SRW20</strain>
    </source>
</reference>
<dbReference type="InParanoid" id="A0A409W879"/>
<sequence length="199" mass="22733">MSSIVADHLVYKFYSSQVIASRVMDYKDFIRKCRSLFEDIPENVPLKLYTDELEFMHGTLVEISVESFIDVVPQTKSVIIMVDVDIMIFDDALVERRKEKFRLRVHYFIHGFNSWAQFAVSPRTKTRRIAAELAKKMGVRMSELILAYNGESLQLEKSLKENGISTGAVLFCIRISEGDREVAIENQVDSPEATSVPST</sequence>
<comment type="caution">
    <text evidence="2">The sequence shown here is derived from an EMBL/GenBank/DDBJ whole genome shotgun (WGS) entry which is preliminary data.</text>
</comment>
<dbReference type="Proteomes" id="UP000284706">
    <property type="component" value="Unassembled WGS sequence"/>
</dbReference>
<accession>A0A409W879</accession>
<evidence type="ECO:0000259" key="1">
    <source>
        <dbReference type="Pfam" id="PF11976"/>
    </source>
</evidence>
<protein>
    <recommendedName>
        <fullName evidence="1">Rad60/SUMO-like domain-containing protein</fullName>
    </recommendedName>
</protein>
<dbReference type="InterPro" id="IPR029071">
    <property type="entry name" value="Ubiquitin-like_domsf"/>
</dbReference>
<name>A0A409W879_9AGAR</name>
<evidence type="ECO:0000313" key="3">
    <source>
        <dbReference type="Proteomes" id="UP000284706"/>
    </source>
</evidence>
<dbReference type="InterPro" id="IPR022617">
    <property type="entry name" value="Rad60/SUMO-like_dom"/>
</dbReference>
<dbReference type="SUPFAM" id="SSF54236">
    <property type="entry name" value="Ubiquitin-like"/>
    <property type="match status" value="1"/>
</dbReference>
<dbReference type="Pfam" id="PF11976">
    <property type="entry name" value="Rad60-SLD"/>
    <property type="match status" value="1"/>
</dbReference>
<feature type="domain" description="Rad60/SUMO-like" evidence="1">
    <location>
        <begin position="116"/>
        <end position="169"/>
    </location>
</feature>
<gene>
    <name evidence="2" type="ORF">CVT26_007530</name>
</gene>
<keyword evidence="3" id="KW-1185">Reference proteome</keyword>
<organism evidence="2 3">
    <name type="scientific">Gymnopilus dilepis</name>
    <dbReference type="NCBI Taxonomy" id="231916"/>
    <lineage>
        <taxon>Eukaryota</taxon>
        <taxon>Fungi</taxon>
        <taxon>Dikarya</taxon>
        <taxon>Basidiomycota</taxon>
        <taxon>Agaricomycotina</taxon>
        <taxon>Agaricomycetes</taxon>
        <taxon>Agaricomycetidae</taxon>
        <taxon>Agaricales</taxon>
        <taxon>Agaricineae</taxon>
        <taxon>Hymenogastraceae</taxon>
        <taxon>Gymnopilus</taxon>
    </lineage>
</organism>